<reference evidence="2" key="1">
    <citation type="submission" date="2021-06" db="EMBL/GenBank/DDBJ databases">
        <title>Parelaphostrongylus tenuis whole genome reference sequence.</title>
        <authorList>
            <person name="Garwood T.J."/>
            <person name="Larsen P.A."/>
            <person name="Fountain-Jones N.M."/>
            <person name="Garbe J.R."/>
            <person name="Macchietto M.G."/>
            <person name="Kania S.A."/>
            <person name="Gerhold R.W."/>
            <person name="Richards J.E."/>
            <person name="Wolf T.M."/>
        </authorList>
    </citation>
    <scope>NUCLEOTIDE SEQUENCE</scope>
    <source>
        <strain evidence="2">MNPRO001-30</strain>
        <tissue evidence="2">Meninges</tissue>
    </source>
</reference>
<dbReference type="AlphaFoldDB" id="A0AAD5MMT8"/>
<gene>
    <name evidence="2" type="ORF">KIN20_020685</name>
</gene>
<sequence length="111" mass="12146">MMQFSAKLLGGREDAVTIDLFPQVLVRHLKQKIGEEFLLPCGSFKVLNGGKPLIDDDLQLPAAGLKDGAKLMVVLNNCDATDPLGNHELEAKMKSILGDYATPLNMLRLQQ</sequence>
<dbReference type="Proteomes" id="UP001196413">
    <property type="component" value="Unassembled WGS sequence"/>
</dbReference>
<feature type="domain" description="Ubiquitin-like" evidence="1">
    <location>
        <begin position="2"/>
        <end position="80"/>
    </location>
</feature>
<keyword evidence="3" id="KW-1185">Reference proteome</keyword>
<accession>A0AAD5MMT8</accession>
<dbReference type="EMBL" id="JAHQIW010004202">
    <property type="protein sequence ID" value="KAJ1361440.1"/>
    <property type="molecule type" value="Genomic_DNA"/>
</dbReference>
<evidence type="ECO:0000259" key="1">
    <source>
        <dbReference type="PROSITE" id="PS50053"/>
    </source>
</evidence>
<dbReference type="InterPro" id="IPR000626">
    <property type="entry name" value="Ubiquitin-like_dom"/>
</dbReference>
<name>A0AAD5MMT8_PARTN</name>
<proteinExistence type="predicted"/>
<dbReference type="SMART" id="SM00213">
    <property type="entry name" value="UBQ"/>
    <property type="match status" value="1"/>
</dbReference>
<dbReference type="Gene3D" id="3.10.20.90">
    <property type="entry name" value="Phosphatidylinositol 3-kinase Catalytic Subunit, Chain A, domain 1"/>
    <property type="match status" value="1"/>
</dbReference>
<organism evidence="2 3">
    <name type="scientific">Parelaphostrongylus tenuis</name>
    <name type="common">Meningeal worm</name>
    <dbReference type="NCBI Taxonomy" id="148309"/>
    <lineage>
        <taxon>Eukaryota</taxon>
        <taxon>Metazoa</taxon>
        <taxon>Ecdysozoa</taxon>
        <taxon>Nematoda</taxon>
        <taxon>Chromadorea</taxon>
        <taxon>Rhabditida</taxon>
        <taxon>Rhabditina</taxon>
        <taxon>Rhabditomorpha</taxon>
        <taxon>Strongyloidea</taxon>
        <taxon>Metastrongylidae</taxon>
        <taxon>Parelaphostrongylus</taxon>
    </lineage>
</organism>
<comment type="caution">
    <text evidence="2">The sequence shown here is derived from an EMBL/GenBank/DDBJ whole genome shotgun (WGS) entry which is preliminary data.</text>
</comment>
<evidence type="ECO:0000313" key="3">
    <source>
        <dbReference type="Proteomes" id="UP001196413"/>
    </source>
</evidence>
<evidence type="ECO:0000313" key="2">
    <source>
        <dbReference type="EMBL" id="KAJ1361440.1"/>
    </source>
</evidence>
<protein>
    <recommendedName>
        <fullName evidence="1">Ubiquitin-like domain-containing protein</fullName>
    </recommendedName>
</protein>
<feature type="non-terminal residue" evidence="2">
    <location>
        <position position="111"/>
    </location>
</feature>
<dbReference type="InterPro" id="IPR029071">
    <property type="entry name" value="Ubiquitin-like_domsf"/>
</dbReference>
<dbReference type="Pfam" id="PF00240">
    <property type="entry name" value="ubiquitin"/>
    <property type="match status" value="1"/>
</dbReference>
<dbReference type="PROSITE" id="PS50053">
    <property type="entry name" value="UBIQUITIN_2"/>
    <property type="match status" value="1"/>
</dbReference>
<dbReference type="SUPFAM" id="SSF54236">
    <property type="entry name" value="Ubiquitin-like"/>
    <property type="match status" value="1"/>
</dbReference>